<feature type="transmembrane region" description="Helical" evidence="9">
    <location>
        <begin position="57"/>
        <end position="77"/>
    </location>
</feature>
<protein>
    <submittedName>
        <fullName evidence="12">ABC transporter ATP-binding protein</fullName>
    </submittedName>
</protein>
<organism evidence="12 13">
    <name type="scientific">Alkalicoccobacillus porphyridii</name>
    <dbReference type="NCBI Taxonomy" id="2597270"/>
    <lineage>
        <taxon>Bacteria</taxon>
        <taxon>Bacillati</taxon>
        <taxon>Bacillota</taxon>
        <taxon>Bacilli</taxon>
        <taxon>Bacillales</taxon>
        <taxon>Bacillaceae</taxon>
        <taxon>Alkalicoccobacillus</taxon>
    </lineage>
</organism>
<evidence type="ECO:0000256" key="8">
    <source>
        <dbReference type="ARBA" id="ARBA00023136"/>
    </source>
</evidence>
<evidence type="ECO:0000256" key="6">
    <source>
        <dbReference type="ARBA" id="ARBA00022840"/>
    </source>
</evidence>
<dbReference type="RefSeq" id="WP_143847431.1">
    <property type="nucleotide sequence ID" value="NZ_VLXZ01000002.1"/>
</dbReference>
<evidence type="ECO:0000256" key="2">
    <source>
        <dbReference type="ARBA" id="ARBA00022448"/>
    </source>
</evidence>
<dbReference type="GO" id="GO:0034040">
    <property type="term" value="F:ATPase-coupled lipid transmembrane transporter activity"/>
    <property type="evidence" value="ECO:0007669"/>
    <property type="project" value="TreeGrafter"/>
</dbReference>
<keyword evidence="4 9" id="KW-0812">Transmembrane</keyword>
<dbReference type="AlphaFoldDB" id="A0A554A2B6"/>
<sequence>MKTKELLLFMLPYLKKYPRSYSILFIFIVVSIFIQTGSAWFFQNMTNSIFETQQNSLTFYLCIGIVLIVIIMVTNYINSFYIAKTTSLIKKDVRTELFKHLLQLPTSYISSTHSGQLQSQIHQDTGQLDGVLGHNIAQFIILPISGTVALIYLSFINIPLAFITLSLGPMILLASKLFGGFIRNNGEVIQENVARMSKQLQETFEGHTLIKIFRLDQTLTNKYVEINEDLIRTQLKEGKLSGLLQAIAIGIGYGAQILIFAIGSFFVANGQITIGDLLAFVVLSQSLISPFSNMGQLWAELQRSLSAVTRIHHFLQLPKTPYLEKIDVEQKPVFISFEHVSFSYERGENVLQDIHLDIQPSQRVAIIGESGSGKSTLMKLLLGMYQPTKGGVFIQPEGGEKEKLEALNPYTSYVPQDAFLFDESIYENIKYGKLDASDEEIKTAAQKVSAAPFIRNLSEEYQFQVGERGNQLSGGQRQRITLARAFIGDQSVVVFDEATSALDIQTEETILHQLMQKNQNQTMIMITHRLSTALYCDKIILMGKGSILAQGTHEELMTSSNQYRELYQRYIEANTREHVTQVR</sequence>
<evidence type="ECO:0000256" key="7">
    <source>
        <dbReference type="ARBA" id="ARBA00022989"/>
    </source>
</evidence>
<evidence type="ECO:0000256" key="5">
    <source>
        <dbReference type="ARBA" id="ARBA00022741"/>
    </source>
</evidence>
<dbReference type="OrthoDB" id="9770415at2"/>
<feature type="transmembrane region" description="Helical" evidence="9">
    <location>
        <begin position="161"/>
        <end position="182"/>
    </location>
</feature>
<evidence type="ECO:0000256" key="3">
    <source>
        <dbReference type="ARBA" id="ARBA00022475"/>
    </source>
</evidence>
<accession>A0A554A2B6</accession>
<dbReference type="FunFam" id="3.40.50.300:FF:000221">
    <property type="entry name" value="Multidrug ABC transporter ATP-binding protein"/>
    <property type="match status" value="1"/>
</dbReference>
<evidence type="ECO:0000256" key="1">
    <source>
        <dbReference type="ARBA" id="ARBA00004651"/>
    </source>
</evidence>
<dbReference type="SMART" id="SM00382">
    <property type="entry name" value="AAA"/>
    <property type="match status" value="1"/>
</dbReference>
<dbReference type="Proteomes" id="UP000318521">
    <property type="component" value="Unassembled WGS sequence"/>
</dbReference>
<dbReference type="EMBL" id="VLXZ01000002">
    <property type="protein sequence ID" value="TSB47833.1"/>
    <property type="molecule type" value="Genomic_DNA"/>
</dbReference>
<comment type="subcellular location">
    <subcellularLocation>
        <location evidence="1">Cell membrane</location>
        <topology evidence="1">Multi-pass membrane protein</topology>
    </subcellularLocation>
</comment>
<gene>
    <name evidence="12" type="ORF">FN960_04770</name>
</gene>
<dbReference type="PROSITE" id="PS50929">
    <property type="entry name" value="ABC_TM1F"/>
    <property type="match status" value="1"/>
</dbReference>
<dbReference type="CDD" id="cd07346">
    <property type="entry name" value="ABC_6TM_exporters"/>
    <property type="match status" value="1"/>
</dbReference>
<dbReference type="InterPro" id="IPR039421">
    <property type="entry name" value="Type_1_exporter"/>
</dbReference>
<dbReference type="GO" id="GO:0016887">
    <property type="term" value="F:ATP hydrolysis activity"/>
    <property type="evidence" value="ECO:0007669"/>
    <property type="project" value="InterPro"/>
</dbReference>
<feature type="transmembrane region" description="Helical" evidence="9">
    <location>
        <begin position="21"/>
        <end position="42"/>
    </location>
</feature>
<dbReference type="GO" id="GO:0005886">
    <property type="term" value="C:plasma membrane"/>
    <property type="evidence" value="ECO:0007669"/>
    <property type="project" value="UniProtKB-SubCell"/>
</dbReference>
<dbReference type="SUPFAM" id="SSF90123">
    <property type="entry name" value="ABC transporter transmembrane region"/>
    <property type="match status" value="1"/>
</dbReference>
<dbReference type="GO" id="GO:0005524">
    <property type="term" value="F:ATP binding"/>
    <property type="evidence" value="ECO:0007669"/>
    <property type="project" value="UniProtKB-KW"/>
</dbReference>
<dbReference type="InterPro" id="IPR027417">
    <property type="entry name" value="P-loop_NTPase"/>
</dbReference>
<reference evidence="12 13" key="1">
    <citation type="submission" date="2019-07" db="EMBL/GenBank/DDBJ databases">
        <authorList>
            <person name="Park Y.J."/>
            <person name="Jeong S.E."/>
            <person name="Jung H.S."/>
        </authorList>
    </citation>
    <scope>NUCLEOTIDE SEQUENCE [LARGE SCALE GENOMIC DNA]</scope>
    <source>
        <strain evidence="13">P16(2019)</strain>
    </source>
</reference>
<comment type="caution">
    <text evidence="12">The sequence shown here is derived from an EMBL/GenBank/DDBJ whole genome shotgun (WGS) entry which is preliminary data.</text>
</comment>
<dbReference type="Gene3D" id="1.20.1560.10">
    <property type="entry name" value="ABC transporter type 1, transmembrane domain"/>
    <property type="match status" value="1"/>
</dbReference>
<dbReference type="InterPro" id="IPR011527">
    <property type="entry name" value="ABC1_TM_dom"/>
</dbReference>
<dbReference type="InterPro" id="IPR017871">
    <property type="entry name" value="ABC_transporter-like_CS"/>
</dbReference>
<evidence type="ECO:0000313" key="12">
    <source>
        <dbReference type="EMBL" id="TSB47833.1"/>
    </source>
</evidence>
<evidence type="ECO:0000256" key="9">
    <source>
        <dbReference type="SAM" id="Phobius"/>
    </source>
</evidence>
<dbReference type="InterPro" id="IPR036640">
    <property type="entry name" value="ABC1_TM_sf"/>
</dbReference>
<dbReference type="PANTHER" id="PTHR24221">
    <property type="entry name" value="ATP-BINDING CASSETTE SUB-FAMILY B"/>
    <property type="match status" value="1"/>
</dbReference>
<dbReference type="PROSITE" id="PS50893">
    <property type="entry name" value="ABC_TRANSPORTER_2"/>
    <property type="match status" value="1"/>
</dbReference>
<feature type="transmembrane region" description="Helical" evidence="9">
    <location>
        <begin position="136"/>
        <end position="155"/>
    </location>
</feature>
<keyword evidence="5" id="KW-0547">Nucleotide-binding</keyword>
<dbReference type="InterPro" id="IPR003439">
    <property type="entry name" value="ABC_transporter-like_ATP-bd"/>
</dbReference>
<dbReference type="InterPro" id="IPR003593">
    <property type="entry name" value="AAA+_ATPase"/>
</dbReference>
<dbReference type="PANTHER" id="PTHR24221:SF654">
    <property type="entry name" value="ATP-BINDING CASSETTE SUB-FAMILY B MEMBER 6"/>
    <property type="match status" value="1"/>
</dbReference>
<dbReference type="Gene3D" id="3.40.50.300">
    <property type="entry name" value="P-loop containing nucleotide triphosphate hydrolases"/>
    <property type="match status" value="1"/>
</dbReference>
<evidence type="ECO:0000256" key="4">
    <source>
        <dbReference type="ARBA" id="ARBA00022692"/>
    </source>
</evidence>
<feature type="domain" description="ABC transmembrane type-1" evidence="11">
    <location>
        <begin position="23"/>
        <end position="303"/>
    </location>
</feature>
<dbReference type="PROSITE" id="PS00211">
    <property type="entry name" value="ABC_TRANSPORTER_1"/>
    <property type="match status" value="1"/>
</dbReference>
<keyword evidence="3" id="KW-1003">Cell membrane</keyword>
<dbReference type="SUPFAM" id="SSF52540">
    <property type="entry name" value="P-loop containing nucleoside triphosphate hydrolases"/>
    <property type="match status" value="1"/>
</dbReference>
<evidence type="ECO:0000259" key="11">
    <source>
        <dbReference type="PROSITE" id="PS50929"/>
    </source>
</evidence>
<evidence type="ECO:0000313" key="13">
    <source>
        <dbReference type="Proteomes" id="UP000318521"/>
    </source>
</evidence>
<evidence type="ECO:0000259" key="10">
    <source>
        <dbReference type="PROSITE" id="PS50893"/>
    </source>
</evidence>
<keyword evidence="7 9" id="KW-1133">Transmembrane helix</keyword>
<dbReference type="Pfam" id="PF00005">
    <property type="entry name" value="ABC_tran"/>
    <property type="match status" value="1"/>
</dbReference>
<proteinExistence type="predicted"/>
<feature type="domain" description="ABC transporter" evidence="10">
    <location>
        <begin position="335"/>
        <end position="569"/>
    </location>
</feature>
<keyword evidence="6 12" id="KW-0067">ATP-binding</keyword>
<keyword evidence="8 9" id="KW-0472">Membrane</keyword>
<dbReference type="Pfam" id="PF00664">
    <property type="entry name" value="ABC_membrane"/>
    <property type="match status" value="1"/>
</dbReference>
<name>A0A554A2B6_9BACI</name>
<feature type="transmembrane region" description="Helical" evidence="9">
    <location>
        <begin position="242"/>
        <end position="266"/>
    </location>
</feature>
<dbReference type="GO" id="GO:0140359">
    <property type="term" value="F:ABC-type transporter activity"/>
    <property type="evidence" value="ECO:0007669"/>
    <property type="project" value="InterPro"/>
</dbReference>
<keyword evidence="13" id="KW-1185">Reference proteome</keyword>
<keyword evidence="2" id="KW-0813">Transport</keyword>